<protein>
    <recommendedName>
        <fullName evidence="2">DNA topoisomerase type IA zn finger domain-containing protein</fullName>
    </recommendedName>
</protein>
<name>A0A382LZZ3_9ZZZZ</name>
<reference evidence="1" key="1">
    <citation type="submission" date="2018-05" db="EMBL/GenBank/DDBJ databases">
        <authorList>
            <person name="Lanie J.A."/>
            <person name="Ng W.-L."/>
            <person name="Kazmierczak K.M."/>
            <person name="Andrzejewski T.M."/>
            <person name="Davidsen T.M."/>
            <person name="Wayne K.J."/>
            <person name="Tettelin H."/>
            <person name="Glass J.I."/>
            <person name="Rusch D."/>
            <person name="Podicherti R."/>
            <person name="Tsui H.-C.T."/>
            <person name="Winkler M.E."/>
        </authorList>
    </citation>
    <scope>NUCLEOTIDE SEQUENCE</scope>
</reference>
<evidence type="ECO:0008006" key="2">
    <source>
        <dbReference type="Google" id="ProtNLM"/>
    </source>
</evidence>
<accession>A0A382LZZ3</accession>
<proteinExistence type="predicted"/>
<evidence type="ECO:0000313" key="1">
    <source>
        <dbReference type="EMBL" id="SVC40987.1"/>
    </source>
</evidence>
<feature type="non-terminal residue" evidence="1">
    <location>
        <position position="386"/>
    </location>
</feature>
<dbReference type="EMBL" id="UINC01089688">
    <property type="protein sequence ID" value="SVC40987.1"/>
    <property type="molecule type" value="Genomic_DNA"/>
</dbReference>
<dbReference type="AlphaFoldDB" id="A0A382LZZ3"/>
<gene>
    <name evidence="1" type="ORF">METZ01_LOCUS293841</name>
</gene>
<sequence length="386" mass="43811">MKKSDVVKSVFSYLNNNPWIKAKDLSAVLAHDYNITIDKKSLNLILYDLKKKGETVQNSDYEWALSNTNANVISKPVDSNEIKIKKNKIQSSTVEDSMSNNPPLCPVHQVPMRINVAKKGEFSGKKFWGCPKFPSCRKILNYSEDSEVEASTLETNKAPLDSNDTKVISSKKIPVIWTSHVSRSDWIDEFTDIGSIPSFIKSFFESDDEKVIQVVSQSVVLTKRSKNRLTNEDQKTAAALLKKLLQRGKAPLTTIGVEKASLKGQNINQYVEESSSDNPEIEFHISENFPGNVNSAELIKFITKRNSFEIDSEYLRKRNKNEKLLGSEEEEKIFLEWIPSNFGKEALHWFVPQASLDRLLETNGIDSDGVRRVDFLFYHPNSDNPL</sequence>
<organism evidence="1">
    <name type="scientific">marine metagenome</name>
    <dbReference type="NCBI Taxonomy" id="408172"/>
    <lineage>
        <taxon>unclassified sequences</taxon>
        <taxon>metagenomes</taxon>
        <taxon>ecological metagenomes</taxon>
    </lineage>
</organism>